<dbReference type="Gene3D" id="2.120.10.30">
    <property type="entry name" value="TolB, C-terminal domain"/>
    <property type="match status" value="1"/>
</dbReference>
<dbReference type="Proteomes" id="UP000249304">
    <property type="component" value="Unassembled WGS sequence"/>
</dbReference>
<dbReference type="SUPFAM" id="SSF63829">
    <property type="entry name" value="Calcium-dependent phosphotriesterase"/>
    <property type="match status" value="1"/>
</dbReference>
<keyword evidence="3" id="KW-1185">Reference proteome</keyword>
<evidence type="ECO:0000313" key="2">
    <source>
        <dbReference type="EMBL" id="PZG17710.1"/>
    </source>
</evidence>
<accession>A0A2W2EVX9</accession>
<organism evidence="2 3">
    <name type="scientific">Nonomuraea aridisoli</name>
    <dbReference type="NCBI Taxonomy" id="2070368"/>
    <lineage>
        <taxon>Bacteria</taxon>
        <taxon>Bacillati</taxon>
        <taxon>Actinomycetota</taxon>
        <taxon>Actinomycetes</taxon>
        <taxon>Streptosporangiales</taxon>
        <taxon>Streptosporangiaceae</taxon>
        <taxon>Nonomuraea</taxon>
    </lineage>
</organism>
<dbReference type="Pfam" id="PF08450">
    <property type="entry name" value="SGL"/>
    <property type="match status" value="1"/>
</dbReference>
<dbReference type="RefSeq" id="WP_111179990.1">
    <property type="nucleotide sequence ID" value="NZ_POUD01000063.1"/>
</dbReference>
<dbReference type="InterPro" id="IPR052998">
    <property type="entry name" value="Hetero-Diels-Alderase-like"/>
</dbReference>
<name>A0A2W2EVX9_9ACTN</name>
<dbReference type="InterPro" id="IPR013658">
    <property type="entry name" value="SGL"/>
</dbReference>
<reference evidence="2 3" key="1">
    <citation type="submission" date="2018-01" db="EMBL/GenBank/DDBJ databases">
        <title>Draft genome sequence of Nonomuraea sp. KC333.</title>
        <authorList>
            <person name="Sahin N."/>
            <person name="Saygin H."/>
            <person name="Ay H."/>
        </authorList>
    </citation>
    <scope>NUCLEOTIDE SEQUENCE [LARGE SCALE GENOMIC DNA]</scope>
    <source>
        <strain evidence="2 3">KC333</strain>
    </source>
</reference>
<protein>
    <recommendedName>
        <fullName evidence="1">SMP-30/Gluconolactonase/LRE-like region domain-containing protein</fullName>
    </recommendedName>
</protein>
<feature type="domain" description="SMP-30/Gluconolactonase/LRE-like region" evidence="1">
    <location>
        <begin position="13"/>
        <end position="112"/>
    </location>
</feature>
<sequence length="134" mass="14254">MPGANGIELWRGAMYVSNTAQDSIVRIPVRDGQPGTPKVAHDDLETVDDFALDGKGNVYAALNTVDRVVRVSPSGKTTTLLTHDTGLGMQNPTAVAFGESRRGRTQMYVNSSAFASSTPKPALLAVELPGHAFR</sequence>
<dbReference type="PANTHER" id="PTHR42060:SF1">
    <property type="entry name" value="NHL REPEAT-CONTAINING PROTEIN"/>
    <property type="match status" value="1"/>
</dbReference>
<dbReference type="EMBL" id="POUD01000063">
    <property type="protein sequence ID" value="PZG17710.1"/>
    <property type="molecule type" value="Genomic_DNA"/>
</dbReference>
<dbReference type="PANTHER" id="PTHR42060">
    <property type="entry name" value="NHL REPEAT-CONTAINING PROTEIN-RELATED"/>
    <property type="match status" value="1"/>
</dbReference>
<dbReference type="InterPro" id="IPR011042">
    <property type="entry name" value="6-blade_b-propeller_TolB-like"/>
</dbReference>
<evidence type="ECO:0000313" key="3">
    <source>
        <dbReference type="Proteomes" id="UP000249304"/>
    </source>
</evidence>
<gene>
    <name evidence="2" type="ORF">C1J01_17200</name>
</gene>
<dbReference type="AlphaFoldDB" id="A0A2W2EVX9"/>
<proteinExistence type="predicted"/>
<comment type="caution">
    <text evidence="2">The sequence shown here is derived from an EMBL/GenBank/DDBJ whole genome shotgun (WGS) entry which is preliminary data.</text>
</comment>
<dbReference type="OrthoDB" id="9768084at2"/>
<evidence type="ECO:0000259" key="1">
    <source>
        <dbReference type="Pfam" id="PF08450"/>
    </source>
</evidence>